<dbReference type="Pfam" id="PF03704">
    <property type="entry name" value="BTAD"/>
    <property type="match status" value="1"/>
</dbReference>
<evidence type="ECO:0000256" key="4">
    <source>
        <dbReference type="ARBA" id="ARBA00023163"/>
    </source>
</evidence>
<dbReference type="RefSeq" id="WP_344547415.1">
    <property type="nucleotide sequence ID" value="NZ_BAAATD010000013.1"/>
</dbReference>
<evidence type="ECO:0000259" key="5">
    <source>
        <dbReference type="SMART" id="SM00862"/>
    </source>
</evidence>
<feature type="domain" description="Bacterial transcriptional activator" evidence="6">
    <location>
        <begin position="117"/>
        <end position="260"/>
    </location>
</feature>
<evidence type="ECO:0000313" key="8">
    <source>
        <dbReference type="Proteomes" id="UP001501509"/>
    </source>
</evidence>
<dbReference type="InterPro" id="IPR005158">
    <property type="entry name" value="BTAD"/>
</dbReference>
<comment type="similarity">
    <text evidence="1">Belongs to the AfsR/DnrI/RedD regulatory family.</text>
</comment>
<dbReference type="SMART" id="SM00862">
    <property type="entry name" value="Trans_reg_C"/>
    <property type="match status" value="1"/>
</dbReference>
<evidence type="ECO:0000256" key="1">
    <source>
        <dbReference type="ARBA" id="ARBA00005820"/>
    </source>
</evidence>
<feature type="domain" description="OmpR/PhoB-type" evidence="5">
    <location>
        <begin position="33"/>
        <end position="109"/>
    </location>
</feature>
<dbReference type="InterPro" id="IPR051677">
    <property type="entry name" value="AfsR-DnrI-RedD_regulator"/>
</dbReference>
<dbReference type="InterPro" id="IPR036388">
    <property type="entry name" value="WH-like_DNA-bd_sf"/>
</dbReference>
<dbReference type="Proteomes" id="UP001501509">
    <property type="component" value="Unassembled WGS sequence"/>
</dbReference>
<dbReference type="SUPFAM" id="SSF46894">
    <property type="entry name" value="C-terminal effector domain of the bipartite response regulators"/>
    <property type="match status" value="1"/>
</dbReference>
<keyword evidence="4" id="KW-0804">Transcription</keyword>
<dbReference type="InterPro" id="IPR001867">
    <property type="entry name" value="OmpR/PhoB-type_DNA-bd"/>
</dbReference>
<evidence type="ECO:0000256" key="2">
    <source>
        <dbReference type="ARBA" id="ARBA00023015"/>
    </source>
</evidence>
<dbReference type="Pfam" id="PF04672">
    <property type="entry name" value="Methyltransf_19"/>
    <property type="match status" value="1"/>
</dbReference>
<evidence type="ECO:0008006" key="9">
    <source>
        <dbReference type="Google" id="ProtNLM"/>
    </source>
</evidence>
<dbReference type="InterPro" id="IPR006764">
    <property type="entry name" value="SAM_dep_MeTrfase_SAV2177_type"/>
</dbReference>
<evidence type="ECO:0000313" key="7">
    <source>
        <dbReference type="EMBL" id="GAA2628178.1"/>
    </source>
</evidence>
<dbReference type="PANTHER" id="PTHR35807:SF1">
    <property type="entry name" value="TRANSCRIPTIONAL REGULATOR REDD"/>
    <property type="match status" value="1"/>
</dbReference>
<keyword evidence="2" id="KW-0805">Transcription regulation</keyword>
<dbReference type="EMBL" id="BAAATD010000013">
    <property type="protein sequence ID" value="GAA2628178.1"/>
    <property type="molecule type" value="Genomic_DNA"/>
</dbReference>
<evidence type="ECO:0000256" key="3">
    <source>
        <dbReference type="ARBA" id="ARBA00023125"/>
    </source>
</evidence>
<proteinExistence type="inferred from homology"/>
<dbReference type="SMART" id="SM01043">
    <property type="entry name" value="BTAD"/>
    <property type="match status" value="1"/>
</dbReference>
<gene>
    <name evidence="7" type="ORF">GCM10010411_76860</name>
</gene>
<evidence type="ECO:0000259" key="6">
    <source>
        <dbReference type="SMART" id="SM01043"/>
    </source>
</evidence>
<dbReference type="Gene3D" id="3.40.50.150">
    <property type="entry name" value="Vaccinia Virus protein VP39"/>
    <property type="match status" value="1"/>
</dbReference>
<dbReference type="PANTHER" id="PTHR35807">
    <property type="entry name" value="TRANSCRIPTIONAL REGULATOR REDD-RELATED"/>
    <property type="match status" value="1"/>
</dbReference>
<name>A0ABP6CXA7_9ACTN</name>
<dbReference type="Gene3D" id="1.10.10.10">
    <property type="entry name" value="Winged helix-like DNA-binding domain superfamily/Winged helix DNA-binding domain"/>
    <property type="match status" value="1"/>
</dbReference>
<dbReference type="InterPro" id="IPR029063">
    <property type="entry name" value="SAM-dependent_MTases_sf"/>
</dbReference>
<dbReference type="InterPro" id="IPR016032">
    <property type="entry name" value="Sig_transdc_resp-reg_C-effctor"/>
</dbReference>
<accession>A0ABP6CXA7</accession>
<sequence>MYDPAGSGMYDPAGDASYHITLLHGIGVTDSEGAIIPLARQPALVLFALILGAGAGGGPVTAERLLDLAWEESKRPSSLHALHQAISKLRKIFGPQVIRRLEQIDGYEFVLGKGIRVDWHDFCLLAQTAHGLDATDSRTAALMWADALSVWSPATLGKLPATIEMDRLRKSLIDAYLDALQQQTEVLLHIGDQSRIATSLPSIVREYSDRDRLRELLMIALYRCGRTAESIALYEELREERAQRHLQPSPGIQTAYQRILDNDPAMFQPALAPLTPADQAVHDSGQTDIHSTDTVRMANFLLVTDPHSRDAYSTPADRYCSIRVGLFVTETARLERENVMFASRCVRQAAAEMGISRFLELGTPPPNPWSLAKVADVACPGGGRIVSATADPYLVRHLRSRYGHQPGATYIQGTIRDFERLIQHPAVRDLLGLDLPPDEREPVLIIDEHDINSTSEAFDPHGIYSHLTDQLASGSRLGLTAVSTKGISKVARAELGKVYKGHPYPIAFRTQDEVAALVPDGMQVLPPGVIDTHRILGTSRDEFDHQWHQYSFCAQKP</sequence>
<keyword evidence="8" id="KW-1185">Reference proteome</keyword>
<reference evidence="8" key="1">
    <citation type="journal article" date="2019" name="Int. J. Syst. Evol. Microbiol.">
        <title>The Global Catalogue of Microorganisms (GCM) 10K type strain sequencing project: providing services to taxonomists for standard genome sequencing and annotation.</title>
        <authorList>
            <consortium name="The Broad Institute Genomics Platform"/>
            <consortium name="The Broad Institute Genome Sequencing Center for Infectious Disease"/>
            <person name="Wu L."/>
            <person name="Ma J."/>
        </authorList>
    </citation>
    <scope>NUCLEOTIDE SEQUENCE [LARGE SCALE GENOMIC DNA]</scope>
    <source>
        <strain evidence="8">JCM 6833</strain>
    </source>
</reference>
<protein>
    <recommendedName>
        <fullName evidence="9">Bacterial transcriptional activator domain-containing protein</fullName>
    </recommendedName>
</protein>
<keyword evidence="3" id="KW-0238">DNA-binding</keyword>
<dbReference type="SUPFAM" id="SSF48452">
    <property type="entry name" value="TPR-like"/>
    <property type="match status" value="1"/>
</dbReference>
<organism evidence="7 8">
    <name type="scientific">Actinomadura fulvescens</name>
    <dbReference type="NCBI Taxonomy" id="46160"/>
    <lineage>
        <taxon>Bacteria</taxon>
        <taxon>Bacillati</taxon>
        <taxon>Actinomycetota</taxon>
        <taxon>Actinomycetes</taxon>
        <taxon>Streptosporangiales</taxon>
        <taxon>Thermomonosporaceae</taxon>
        <taxon>Actinomadura</taxon>
    </lineage>
</organism>
<comment type="caution">
    <text evidence="7">The sequence shown here is derived from an EMBL/GenBank/DDBJ whole genome shotgun (WGS) entry which is preliminary data.</text>
</comment>
<dbReference type="InterPro" id="IPR011990">
    <property type="entry name" value="TPR-like_helical_dom_sf"/>
</dbReference>